<dbReference type="Pfam" id="PF07714">
    <property type="entry name" value="PK_Tyr_Ser-Thr"/>
    <property type="match status" value="1"/>
</dbReference>
<keyword evidence="4 7" id="KW-0472">Membrane</keyword>
<dbReference type="PANTHER" id="PTHR48007:SF4">
    <property type="entry name" value="LEUCINE-RICH REPEAT RECEPTOR-LIKE PROTEIN KINASE PXC1"/>
    <property type="match status" value="1"/>
</dbReference>
<dbReference type="PROSITE" id="PS50011">
    <property type="entry name" value="PROTEIN_KINASE_DOM"/>
    <property type="match status" value="1"/>
</dbReference>
<dbReference type="InterPro" id="IPR046338">
    <property type="entry name" value="GAIN_dom_sf"/>
</dbReference>
<dbReference type="Proteomes" id="UP000241769">
    <property type="component" value="Unassembled WGS sequence"/>
</dbReference>
<dbReference type="InterPro" id="IPR011009">
    <property type="entry name" value="Kinase-like_dom_sf"/>
</dbReference>
<evidence type="ECO:0000256" key="2">
    <source>
        <dbReference type="ARBA" id="ARBA00022692"/>
    </source>
</evidence>
<dbReference type="AlphaFoldDB" id="A0A2P6NJF1"/>
<dbReference type="InParanoid" id="A0A2P6NJF1"/>
<feature type="domain" description="Protein kinase" evidence="9">
    <location>
        <begin position="919"/>
        <end position="1166"/>
    </location>
</feature>
<evidence type="ECO:0000313" key="11">
    <source>
        <dbReference type="EMBL" id="PRP84093.1"/>
    </source>
</evidence>
<evidence type="ECO:0000259" key="10">
    <source>
        <dbReference type="PROSITE" id="PS50221"/>
    </source>
</evidence>
<dbReference type="PROSITE" id="PS50221">
    <property type="entry name" value="GAIN_B"/>
    <property type="match status" value="1"/>
</dbReference>
<dbReference type="GO" id="GO:0005524">
    <property type="term" value="F:ATP binding"/>
    <property type="evidence" value="ECO:0007669"/>
    <property type="project" value="InterPro"/>
</dbReference>
<sequence>MRSWMALFVVFCCLFIGVNAAEYEGMNHLYQDNNGANWKNPTGWKVFDSSSTFCSGVYGVSCNSGAISTINLDSNGLTGIINNVGMFTPGLVSFSVASNQLTDSGSISNAPVTYVNMSYNRLTGMETNLLASSSIQTLDLSRNLLTGIGNVYGSNLKYLDISHNAFTSPPGGSDGCSGATSLVYYDMSNNPMSLTSCTTKFPASGIYIGYSNITSLQGTSLSSLLAYFPGGINGLDASYNSLTGDLITLLSVTSTWKTLILRRNSITLASGNSFTLSGTQVFDVNGLNLQGRIDASNAPNLVRWDMANTGVRDVVFPSSYSSLQYCDLSGNILNSAPTWATGTCKAVPFAFTITCIPTSGGTLSPTVSTALSNLMKGGTVSITGSTQGAGVGTGNTATGTWTSYSSTATWGYCPPSISSAVITGGQLVIKGSNFGTSFPSVTFNPSGSCTSSSVTTAHTQLACTVTGSPSSLTVTVGGQSTGSFTITYVTTTSSTSSTSTTKSTTSTIPPTTSSTISPTKAPTTSSTTSSTKAPTTSSTTSSTKAPTTSSTTSSTKAPTTSSTTSSTKAPTTSSTTSSTKAPTTSTTSSTTKASTVAPVPTTNTSTSSTTEAPSTTAAIVPVCAVGFYNGNYCVSNLSSVGNYLDSLSEGILSGQDSQNLPGALGQIASLIINNFTANNFTFQRDSLSLQILKIKGVHDYEVSFNNSEASAKFPSIITALPNISGIAVSTIKANPFASLTESAIILGDIVGASLLAHDGSEIAFNPTTFKRSLSLNSSTTVNITVPIRDSLPLNQTVVCLWWEFVTSSWKPDGCDTIIGNTSVTCSCDHLTNFTIGVPQSKSNTDTIAVTDGSQAKEAAKLNMFPIIVGCAAGGGGLVLFVIVLVIVLKKKKSSYRHNATELATSTVNKMSENIPQEHLSTVEVLGEDTYSTLYLASYGIQGYVGMREAKPSYEMRVASEIAILRNLHHPSIVRFLGVTNKSSPCIVHEWPNVGTLRKLLQSTRISSNAVMDLVQGILSALVYLHHEGIVHGCITPHSVVVQEHGSGFYEAKLSNFIAAKKGTNGVLLDHFETRYAAPEVLQRNAPTAASDIWSFGVLLWVMESRGEVAYSDLKDHMIARKVIEGYRLSPPDTAQRHTIDTMTECFKEPVQRPQASRIYEMMARYFRKSKMQTRKKAASVSNEEGNNYTYA</sequence>
<evidence type="ECO:0000256" key="5">
    <source>
        <dbReference type="ARBA" id="ARBA00023157"/>
    </source>
</evidence>
<dbReference type="STRING" id="1890364.A0A2P6NJF1"/>
<evidence type="ECO:0000313" key="12">
    <source>
        <dbReference type="Proteomes" id="UP000241769"/>
    </source>
</evidence>
<dbReference type="EMBL" id="MDYQ01000069">
    <property type="protein sequence ID" value="PRP84093.1"/>
    <property type="molecule type" value="Genomic_DNA"/>
</dbReference>
<dbReference type="SUPFAM" id="SSF56112">
    <property type="entry name" value="Protein kinase-like (PK-like)"/>
    <property type="match status" value="1"/>
</dbReference>
<dbReference type="InterPro" id="IPR000719">
    <property type="entry name" value="Prot_kinase_dom"/>
</dbReference>
<feature type="region of interest" description="Disordered" evidence="6">
    <location>
        <begin position="494"/>
        <end position="613"/>
    </location>
</feature>
<evidence type="ECO:0000256" key="8">
    <source>
        <dbReference type="SAM" id="SignalP"/>
    </source>
</evidence>
<feature type="signal peptide" evidence="8">
    <location>
        <begin position="1"/>
        <end position="20"/>
    </location>
</feature>
<comment type="subcellular location">
    <subcellularLocation>
        <location evidence="1">Membrane</location>
    </subcellularLocation>
</comment>
<dbReference type="Gene3D" id="1.10.510.10">
    <property type="entry name" value="Transferase(Phosphotransferase) domain 1"/>
    <property type="match status" value="1"/>
</dbReference>
<keyword evidence="8" id="KW-0732">Signal</keyword>
<evidence type="ECO:0000256" key="3">
    <source>
        <dbReference type="ARBA" id="ARBA00022989"/>
    </source>
</evidence>
<name>A0A2P6NJF1_9EUKA</name>
<dbReference type="GO" id="GO:0004672">
    <property type="term" value="F:protein kinase activity"/>
    <property type="evidence" value="ECO:0007669"/>
    <property type="project" value="InterPro"/>
</dbReference>
<dbReference type="Gene3D" id="2.60.220.50">
    <property type="match status" value="1"/>
</dbReference>
<protein>
    <submittedName>
        <fullName evidence="11">Uncharacterized protein</fullName>
    </submittedName>
</protein>
<evidence type="ECO:0000256" key="6">
    <source>
        <dbReference type="SAM" id="MobiDB-lite"/>
    </source>
</evidence>
<evidence type="ECO:0000256" key="1">
    <source>
        <dbReference type="ARBA" id="ARBA00004370"/>
    </source>
</evidence>
<feature type="transmembrane region" description="Helical" evidence="7">
    <location>
        <begin position="863"/>
        <end position="888"/>
    </location>
</feature>
<dbReference type="SMART" id="SM00303">
    <property type="entry name" value="GPS"/>
    <property type="match status" value="1"/>
</dbReference>
<reference evidence="11 12" key="1">
    <citation type="journal article" date="2018" name="Genome Biol. Evol.">
        <title>Multiple Roots of Fruiting Body Formation in Amoebozoa.</title>
        <authorList>
            <person name="Hillmann F."/>
            <person name="Forbes G."/>
            <person name="Novohradska S."/>
            <person name="Ferling I."/>
            <person name="Riege K."/>
            <person name="Groth M."/>
            <person name="Westermann M."/>
            <person name="Marz M."/>
            <person name="Spaller T."/>
            <person name="Winckler T."/>
            <person name="Schaap P."/>
            <person name="Glockner G."/>
        </authorList>
    </citation>
    <scope>NUCLEOTIDE SEQUENCE [LARGE SCALE GENOMIC DNA]</scope>
    <source>
        <strain evidence="11 12">Jena</strain>
    </source>
</reference>
<proteinExistence type="predicted"/>
<dbReference type="InterPro" id="IPR000203">
    <property type="entry name" value="GPS"/>
</dbReference>
<dbReference type="PRINTS" id="PR00173">
    <property type="entry name" value="EDTRNSPORT"/>
</dbReference>
<organism evidence="11 12">
    <name type="scientific">Planoprotostelium fungivorum</name>
    <dbReference type="NCBI Taxonomy" id="1890364"/>
    <lineage>
        <taxon>Eukaryota</taxon>
        <taxon>Amoebozoa</taxon>
        <taxon>Evosea</taxon>
        <taxon>Variosea</taxon>
        <taxon>Cavosteliida</taxon>
        <taxon>Cavosteliaceae</taxon>
        <taxon>Planoprotostelium</taxon>
    </lineage>
</organism>
<dbReference type="InterPro" id="IPR001245">
    <property type="entry name" value="Ser-Thr/Tyr_kinase_cat_dom"/>
</dbReference>
<dbReference type="GO" id="GO:0016020">
    <property type="term" value="C:membrane"/>
    <property type="evidence" value="ECO:0007669"/>
    <property type="project" value="UniProtKB-SubCell"/>
</dbReference>
<feature type="domain" description="GAIN-B" evidence="10">
    <location>
        <begin position="678"/>
        <end position="843"/>
    </location>
</feature>
<accession>A0A2P6NJF1</accession>
<feature type="chain" id="PRO_5015193975" evidence="8">
    <location>
        <begin position="21"/>
        <end position="1191"/>
    </location>
</feature>
<keyword evidence="2 7" id="KW-0812">Transmembrane</keyword>
<dbReference type="OrthoDB" id="1668230at2759"/>
<comment type="caution">
    <text evidence="11">The sequence shown here is derived from an EMBL/GenBank/DDBJ whole genome shotgun (WGS) entry which is preliminary data.</text>
</comment>
<dbReference type="Pfam" id="PF01825">
    <property type="entry name" value="GPS"/>
    <property type="match status" value="1"/>
</dbReference>
<evidence type="ECO:0000256" key="4">
    <source>
        <dbReference type="ARBA" id="ARBA00023136"/>
    </source>
</evidence>
<dbReference type="InterPro" id="IPR032675">
    <property type="entry name" value="LRR_dom_sf"/>
</dbReference>
<evidence type="ECO:0000259" key="9">
    <source>
        <dbReference type="PROSITE" id="PS50011"/>
    </source>
</evidence>
<keyword evidence="12" id="KW-1185">Reference proteome</keyword>
<dbReference type="Gene3D" id="3.80.10.10">
    <property type="entry name" value="Ribonuclease Inhibitor"/>
    <property type="match status" value="2"/>
</dbReference>
<dbReference type="SUPFAM" id="SSF52058">
    <property type="entry name" value="L domain-like"/>
    <property type="match status" value="1"/>
</dbReference>
<dbReference type="InterPro" id="IPR057244">
    <property type="entry name" value="GAIN_B"/>
</dbReference>
<dbReference type="PANTHER" id="PTHR48007">
    <property type="entry name" value="LEUCINE-RICH REPEAT RECEPTOR-LIKE PROTEIN KINASE PXC1"/>
    <property type="match status" value="1"/>
</dbReference>
<dbReference type="InterPro" id="IPR046959">
    <property type="entry name" value="PRK1-6/SRF4-like"/>
</dbReference>
<evidence type="ECO:0000256" key="7">
    <source>
        <dbReference type="SAM" id="Phobius"/>
    </source>
</evidence>
<keyword evidence="5" id="KW-1015">Disulfide bond</keyword>
<gene>
    <name evidence="11" type="ORF">PROFUN_04084</name>
</gene>
<keyword evidence="3 7" id="KW-1133">Transmembrane helix</keyword>